<reference evidence="3 4" key="1">
    <citation type="submission" date="2024-01" db="EMBL/GenBank/DDBJ databases">
        <title>Complete genome of Cladobotryum mycophilum ATHUM6906.</title>
        <authorList>
            <person name="Christinaki A.C."/>
            <person name="Myridakis A.I."/>
            <person name="Kouvelis V.N."/>
        </authorList>
    </citation>
    <scope>NUCLEOTIDE SEQUENCE [LARGE SCALE GENOMIC DNA]</scope>
    <source>
        <strain evidence="3 4">ATHUM6906</strain>
    </source>
</reference>
<keyword evidence="4" id="KW-1185">Reference proteome</keyword>
<gene>
    <name evidence="3" type="ORF">PT974_02106</name>
</gene>
<evidence type="ECO:0000313" key="4">
    <source>
        <dbReference type="Proteomes" id="UP001338125"/>
    </source>
</evidence>
<comment type="caution">
    <text evidence="3">The sequence shown here is derived from an EMBL/GenBank/DDBJ whole genome shotgun (WGS) entry which is preliminary data.</text>
</comment>
<protein>
    <recommendedName>
        <fullName evidence="2">MACPF-like domain-containing protein</fullName>
    </recommendedName>
</protein>
<accession>A0ABR0SYC2</accession>
<proteinExistence type="predicted"/>
<evidence type="ECO:0000313" key="3">
    <source>
        <dbReference type="EMBL" id="KAK5996765.1"/>
    </source>
</evidence>
<sequence length="789" mass="87130">MSDDTKLDIVKLGDINIDDIKPEDTKPEDTKPEDTKPEDTKPDYTKLDIVKLGGINIDNIRPEDTKPDDTKFDDIKPGYITVLAPPTLVSDDVSIHVILTDGTGRREACFSSVSKMFLDQEKLLALRGILAATGGTEIALLGFCSKTGASVPDSYPIKEYLSTCLDTPLSASANVVEFYMKKEGLTSSSQAGTSRFSQAMDAQKLTYIKQNMDDNAFKILTGTAAKYVAELEEQEWSIISENNALCYGINVVRRKVGGKVVAEGIERARYPAFRLKKRTILSDRLTSTSVKDVELDLRIPDFLMDDQSYVSVYETQSELQSSLATSSFSQTDVSAAVSGRIFGCTMGASASYGKSSSDSSSKASITNKKEVTIAYNFPRVTILLDEESLELTKECQIALGKVKDAASLTKFLEGYGKTTRVQLGGRLFATEEYEASSDTSMKALAKSMKASAAASFSGWGFSASASASHASGSGQVQSEAEARSSSALTWQANGGDTLLCHDPTAWCASVAYHWNWRITKQDKVVHFVNLVSNFTGYESLPAQMSRWDDERKAAMGPPPLQFLLHQDGVADGRYLTICSKTDMNTAVAVNAYNKQWPNDAIKVTQKHYDHGCVMLGPEKRKRNLAELFLELENIHGEKVTVAHYETTYRLKNAETSLYVTYMNHIEPPIVCSAVSKGCFVRFRSKSKNGSIAHNDEVVMELFKDRRDGPDSGPVKFIGNDAENSYIGINKTYGSDATNYSTRHYMEYWTEYPLEQPQKERQEKRFALRFKIKQAQPVIEIPTFLVLGGA</sequence>
<organism evidence="3 4">
    <name type="scientific">Cladobotryum mycophilum</name>
    <dbReference type="NCBI Taxonomy" id="491253"/>
    <lineage>
        <taxon>Eukaryota</taxon>
        <taxon>Fungi</taxon>
        <taxon>Dikarya</taxon>
        <taxon>Ascomycota</taxon>
        <taxon>Pezizomycotina</taxon>
        <taxon>Sordariomycetes</taxon>
        <taxon>Hypocreomycetidae</taxon>
        <taxon>Hypocreales</taxon>
        <taxon>Hypocreaceae</taxon>
        <taxon>Cladobotryum</taxon>
    </lineage>
</organism>
<dbReference type="Pfam" id="PF22693">
    <property type="entry name" value="MACPF_1"/>
    <property type="match status" value="1"/>
</dbReference>
<feature type="region of interest" description="Disordered" evidence="1">
    <location>
        <begin position="18"/>
        <end position="43"/>
    </location>
</feature>
<feature type="domain" description="MACPF-like" evidence="2">
    <location>
        <begin position="414"/>
        <end position="531"/>
    </location>
</feature>
<name>A0ABR0SYC2_9HYPO</name>
<dbReference type="EMBL" id="JAVFKD010000002">
    <property type="protein sequence ID" value="KAK5996765.1"/>
    <property type="molecule type" value="Genomic_DNA"/>
</dbReference>
<dbReference type="InterPro" id="IPR054586">
    <property type="entry name" value="MACPF_1_fungal"/>
</dbReference>
<evidence type="ECO:0000259" key="2">
    <source>
        <dbReference type="Pfam" id="PF22693"/>
    </source>
</evidence>
<dbReference type="Proteomes" id="UP001338125">
    <property type="component" value="Unassembled WGS sequence"/>
</dbReference>
<evidence type="ECO:0000256" key="1">
    <source>
        <dbReference type="SAM" id="MobiDB-lite"/>
    </source>
</evidence>